<dbReference type="AlphaFoldDB" id="A0A6J5ZJB5"/>
<reference evidence="1" key="1">
    <citation type="submission" date="2020-05" db="EMBL/GenBank/DDBJ databases">
        <authorList>
            <person name="Chiriac C."/>
            <person name="Salcher M."/>
            <person name="Ghai R."/>
            <person name="Kavagutti S V."/>
        </authorList>
    </citation>
    <scope>NUCLEOTIDE SEQUENCE</scope>
</reference>
<gene>
    <name evidence="1" type="ORF">UFOPK3547_00536</name>
</gene>
<protein>
    <submittedName>
        <fullName evidence="1">Unannotated protein</fullName>
    </submittedName>
</protein>
<organism evidence="1">
    <name type="scientific">freshwater metagenome</name>
    <dbReference type="NCBI Taxonomy" id="449393"/>
    <lineage>
        <taxon>unclassified sequences</taxon>
        <taxon>metagenomes</taxon>
        <taxon>ecological metagenomes</taxon>
    </lineage>
</organism>
<evidence type="ECO:0000313" key="1">
    <source>
        <dbReference type="EMBL" id="CAB4340570.1"/>
    </source>
</evidence>
<sequence>MAKVVALVPDLLFGSKVQSSFGAAGFECQLIGDPQAARAAAAESDLLVVDLTDADLGGSELVASMVAAGETGQLKTLGFFSHVEPHVREAALSAGFDLVVPRSRMNREGPQLAERLLAG</sequence>
<dbReference type="EMBL" id="CAESAN010000032">
    <property type="protein sequence ID" value="CAB4340570.1"/>
    <property type="molecule type" value="Genomic_DNA"/>
</dbReference>
<proteinExistence type="predicted"/>
<dbReference type="SUPFAM" id="SSF52172">
    <property type="entry name" value="CheY-like"/>
    <property type="match status" value="1"/>
</dbReference>
<accession>A0A6J5ZJB5</accession>
<name>A0A6J5ZJB5_9ZZZZ</name>
<dbReference type="InterPro" id="IPR011006">
    <property type="entry name" value="CheY-like_superfamily"/>
</dbReference>